<dbReference type="InterPro" id="IPR045254">
    <property type="entry name" value="Nit1/2_C-N_Hydrolase"/>
</dbReference>
<organism evidence="3 4">
    <name type="scientific">Tepidimonas fonticaldi</name>
    <dbReference type="NCBI Taxonomy" id="1101373"/>
    <lineage>
        <taxon>Bacteria</taxon>
        <taxon>Pseudomonadati</taxon>
        <taxon>Pseudomonadota</taxon>
        <taxon>Betaproteobacteria</taxon>
        <taxon>Burkholderiales</taxon>
        <taxon>Tepidimonas</taxon>
    </lineage>
</organism>
<keyword evidence="1" id="KW-0378">Hydrolase</keyword>
<dbReference type="InterPro" id="IPR036526">
    <property type="entry name" value="C-N_Hydrolase_sf"/>
</dbReference>
<protein>
    <submittedName>
        <fullName evidence="3">Acyltransferase</fullName>
    </submittedName>
</protein>
<feature type="domain" description="CN hydrolase" evidence="2">
    <location>
        <begin position="1"/>
        <end position="250"/>
    </location>
</feature>
<dbReference type="STRING" id="1101373.A9O67_02495"/>
<dbReference type="PANTHER" id="PTHR23088">
    <property type="entry name" value="NITRILASE-RELATED"/>
    <property type="match status" value="1"/>
</dbReference>
<name>A0A1A6DVX7_9BURK</name>
<dbReference type="PROSITE" id="PS50263">
    <property type="entry name" value="CN_HYDROLASE"/>
    <property type="match status" value="1"/>
</dbReference>
<dbReference type="GO" id="GO:0016811">
    <property type="term" value="F:hydrolase activity, acting on carbon-nitrogen (but not peptide) bonds, in linear amides"/>
    <property type="evidence" value="ECO:0007669"/>
    <property type="project" value="InterPro"/>
</dbReference>
<dbReference type="Gene3D" id="3.60.110.10">
    <property type="entry name" value="Carbon-nitrogen hydrolase"/>
    <property type="match status" value="1"/>
</dbReference>
<gene>
    <name evidence="3" type="ORF">A9O67_02495</name>
</gene>
<dbReference type="GO" id="GO:0016746">
    <property type="term" value="F:acyltransferase activity"/>
    <property type="evidence" value="ECO:0007669"/>
    <property type="project" value="UniProtKB-KW"/>
</dbReference>
<proteinExistence type="predicted"/>
<sequence length="268" mass="29359">MKVAAIQMVSGASLDSNLAQAHALLDQARHAGAELAVLPEYFCLMGRRDTDKLLIAEPPGLGTMQDFLSDTARELGMWIVGGTVPLATDDPQHAANASLVYDPQGRCVARYDKIHLFRFHDGQQGYDEAAVLKAGEQPVTFTLTDRSGTAWRVGLSVCYDLRFPELYRQLAADVLVVPAAFTHVTGQAHWEVLLRARAIENQAYVIASAQGGVHENGRQTWGQSMVIDPWGVVLAQQATGAGVVVAELDRARLEEVRRRLPALQHRRL</sequence>
<evidence type="ECO:0000313" key="4">
    <source>
        <dbReference type="Proteomes" id="UP000091969"/>
    </source>
</evidence>
<keyword evidence="3" id="KW-0012">Acyltransferase</keyword>
<evidence type="ECO:0000259" key="2">
    <source>
        <dbReference type="PROSITE" id="PS50263"/>
    </source>
</evidence>
<dbReference type="SUPFAM" id="SSF56317">
    <property type="entry name" value="Carbon-nitrogen hydrolase"/>
    <property type="match status" value="1"/>
</dbReference>
<dbReference type="Pfam" id="PF00795">
    <property type="entry name" value="CN_hydrolase"/>
    <property type="match status" value="1"/>
</dbReference>
<evidence type="ECO:0000256" key="1">
    <source>
        <dbReference type="ARBA" id="ARBA00022801"/>
    </source>
</evidence>
<accession>A0A1A6DVX7</accession>
<dbReference type="InterPro" id="IPR003010">
    <property type="entry name" value="C-N_Hydrolase"/>
</dbReference>
<evidence type="ECO:0000313" key="3">
    <source>
        <dbReference type="EMBL" id="OBS31082.1"/>
    </source>
</evidence>
<dbReference type="PANTHER" id="PTHR23088:SF27">
    <property type="entry name" value="DEAMINATED GLUTATHIONE AMIDASE"/>
    <property type="match status" value="1"/>
</dbReference>
<keyword evidence="4" id="KW-1185">Reference proteome</keyword>
<dbReference type="CDD" id="cd07572">
    <property type="entry name" value="nit"/>
    <property type="match status" value="1"/>
</dbReference>
<reference evidence="3 4" key="1">
    <citation type="submission" date="2016-06" db="EMBL/GenBank/DDBJ databases">
        <title>Genome sequence of Tepidimonas fonticaldi PL17.</title>
        <authorList>
            <person name="Pinnaka A.K."/>
        </authorList>
    </citation>
    <scope>NUCLEOTIDE SEQUENCE [LARGE SCALE GENOMIC DNA]</scope>
    <source>
        <strain evidence="3 4">PL17</strain>
    </source>
</reference>
<dbReference type="RefSeq" id="WP_068607796.1">
    <property type="nucleotide sequence ID" value="NZ_LZDH01000045.1"/>
</dbReference>
<keyword evidence="3" id="KW-0808">Transferase</keyword>
<dbReference type="AlphaFoldDB" id="A0A1A6DVX7"/>
<dbReference type="OrthoDB" id="9811121at2"/>
<comment type="caution">
    <text evidence="3">The sequence shown here is derived from an EMBL/GenBank/DDBJ whole genome shotgun (WGS) entry which is preliminary data.</text>
</comment>
<dbReference type="EMBL" id="LZDH01000045">
    <property type="protein sequence ID" value="OBS31082.1"/>
    <property type="molecule type" value="Genomic_DNA"/>
</dbReference>
<dbReference type="Proteomes" id="UP000091969">
    <property type="component" value="Unassembled WGS sequence"/>
</dbReference>